<protein>
    <recommendedName>
        <fullName evidence="4">HTH luxR-type domain-containing protein</fullName>
    </recommendedName>
</protein>
<evidence type="ECO:0000256" key="2">
    <source>
        <dbReference type="ARBA" id="ARBA00023125"/>
    </source>
</evidence>
<evidence type="ECO:0000256" key="1">
    <source>
        <dbReference type="ARBA" id="ARBA00023015"/>
    </source>
</evidence>
<keyword evidence="6" id="KW-1185">Reference proteome</keyword>
<dbReference type="PROSITE" id="PS50043">
    <property type="entry name" value="HTH_LUXR_2"/>
    <property type="match status" value="1"/>
</dbReference>
<dbReference type="PROSITE" id="PS00622">
    <property type="entry name" value="HTH_LUXR_1"/>
    <property type="match status" value="1"/>
</dbReference>
<keyword evidence="2" id="KW-0238">DNA-binding</keyword>
<accession>A0ABQ5TI82</accession>
<sequence length="114" mass="12839">MKYEGKEVSGMRTIESAVRGETLIQPEIMEKLLHINDASFSINNDTMNNQQLSKKEIYIITKVAKGYRNKEIAFELGIAERTVKSRLTNIYNKLGVNSRSEAVSVAIKQGYIGL</sequence>
<gene>
    <name evidence="5" type="ORF">MACH08_11680</name>
</gene>
<dbReference type="PANTHER" id="PTHR43214:SF37">
    <property type="entry name" value="TRANSCRIPTIONAL REGULATORY PROTEIN YDFI"/>
    <property type="match status" value="1"/>
</dbReference>
<dbReference type="EMBL" id="BSKO01000001">
    <property type="protein sequence ID" value="GLO65384.1"/>
    <property type="molecule type" value="Genomic_DNA"/>
</dbReference>
<evidence type="ECO:0000313" key="6">
    <source>
        <dbReference type="Proteomes" id="UP001275436"/>
    </source>
</evidence>
<feature type="domain" description="HTH luxR-type" evidence="4">
    <location>
        <begin position="45"/>
        <end position="110"/>
    </location>
</feature>
<reference evidence="5 6" key="1">
    <citation type="submission" date="2023-02" db="EMBL/GenBank/DDBJ databases">
        <title>Oceanobacillus kimchii IFOP_LL358 isolated form Alexandrium catenella lab strain.</title>
        <authorList>
            <person name="Gajardo G."/>
            <person name="Ueki S."/>
            <person name="Maruyama F."/>
        </authorList>
    </citation>
    <scope>NUCLEOTIDE SEQUENCE [LARGE SCALE GENOMIC DNA]</scope>
    <source>
        <strain evidence="5 6">IFOP_LL358</strain>
    </source>
</reference>
<name>A0ABQ5TI82_9BACI</name>
<dbReference type="Proteomes" id="UP001275436">
    <property type="component" value="Unassembled WGS sequence"/>
</dbReference>
<dbReference type="SUPFAM" id="SSF46894">
    <property type="entry name" value="C-terminal effector domain of the bipartite response regulators"/>
    <property type="match status" value="1"/>
</dbReference>
<dbReference type="InterPro" id="IPR000792">
    <property type="entry name" value="Tscrpt_reg_LuxR_C"/>
</dbReference>
<dbReference type="Pfam" id="PF00196">
    <property type="entry name" value="GerE"/>
    <property type="match status" value="1"/>
</dbReference>
<evidence type="ECO:0000259" key="4">
    <source>
        <dbReference type="PROSITE" id="PS50043"/>
    </source>
</evidence>
<dbReference type="InterPro" id="IPR039420">
    <property type="entry name" value="WalR-like"/>
</dbReference>
<keyword evidence="1" id="KW-0805">Transcription regulation</keyword>
<keyword evidence="3" id="KW-0804">Transcription</keyword>
<dbReference type="CDD" id="cd06170">
    <property type="entry name" value="LuxR_C_like"/>
    <property type="match status" value="1"/>
</dbReference>
<evidence type="ECO:0000256" key="3">
    <source>
        <dbReference type="ARBA" id="ARBA00023163"/>
    </source>
</evidence>
<comment type="caution">
    <text evidence="5">The sequence shown here is derived from an EMBL/GenBank/DDBJ whole genome shotgun (WGS) entry which is preliminary data.</text>
</comment>
<dbReference type="InterPro" id="IPR016032">
    <property type="entry name" value="Sig_transdc_resp-reg_C-effctor"/>
</dbReference>
<organism evidence="5 6">
    <name type="scientific">Oceanobacillus kimchii</name>
    <dbReference type="NCBI Taxonomy" id="746691"/>
    <lineage>
        <taxon>Bacteria</taxon>
        <taxon>Bacillati</taxon>
        <taxon>Bacillota</taxon>
        <taxon>Bacilli</taxon>
        <taxon>Bacillales</taxon>
        <taxon>Bacillaceae</taxon>
        <taxon>Oceanobacillus</taxon>
    </lineage>
</organism>
<dbReference type="PANTHER" id="PTHR43214">
    <property type="entry name" value="TWO-COMPONENT RESPONSE REGULATOR"/>
    <property type="match status" value="1"/>
</dbReference>
<proteinExistence type="predicted"/>
<dbReference type="Gene3D" id="1.10.10.10">
    <property type="entry name" value="Winged helix-like DNA-binding domain superfamily/Winged helix DNA-binding domain"/>
    <property type="match status" value="1"/>
</dbReference>
<dbReference type="SMART" id="SM00421">
    <property type="entry name" value="HTH_LUXR"/>
    <property type="match status" value="1"/>
</dbReference>
<dbReference type="PRINTS" id="PR00038">
    <property type="entry name" value="HTHLUXR"/>
</dbReference>
<dbReference type="InterPro" id="IPR036388">
    <property type="entry name" value="WH-like_DNA-bd_sf"/>
</dbReference>
<evidence type="ECO:0000313" key="5">
    <source>
        <dbReference type="EMBL" id="GLO65384.1"/>
    </source>
</evidence>